<evidence type="ECO:0000313" key="3">
    <source>
        <dbReference type="EMBL" id="CAB3410380.1"/>
    </source>
</evidence>
<feature type="coiled-coil region" evidence="1">
    <location>
        <begin position="144"/>
        <end position="223"/>
    </location>
</feature>
<dbReference type="GO" id="GO:0003729">
    <property type="term" value="F:mRNA binding"/>
    <property type="evidence" value="ECO:0007669"/>
    <property type="project" value="TreeGrafter"/>
</dbReference>
<evidence type="ECO:0000256" key="1">
    <source>
        <dbReference type="SAM" id="Coils"/>
    </source>
</evidence>
<dbReference type="GO" id="GO:1990904">
    <property type="term" value="C:ribonucleoprotein complex"/>
    <property type="evidence" value="ECO:0007669"/>
    <property type="project" value="TreeGrafter"/>
</dbReference>
<dbReference type="Proteomes" id="UP000494206">
    <property type="component" value="Unassembled WGS sequence"/>
</dbReference>
<evidence type="ECO:0000256" key="2">
    <source>
        <dbReference type="SAM" id="MobiDB-lite"/>
    </source>
</evidence>
<dbReference type="EMBL" id="CADEPM010000010">
    <property type="protein sequence ID" value="CAB3410380.1"/>
    <property type="molecule type" value="Genomic_DNA"/>
</dbReference>
<reference evidence="3 4" key="1">
    <citation type="submission" date="2020-04" db="EMBL/GenBank/DDBJ databases">
        <authorList>
            <person name="Laetsch R D."/>
            <person name="Stevens L."/>
            <person name="Kumar S."/>
            <person name="Blaxter L. M."/>
        </authorList>
    </citation>
    <scope>NUCLEOTIDE SEQUENCE [LARGE SCALE GENOMIC DNA]</scope>
</reference>
<dbReference type="PANTHER" id="PTHR31027:SF2">
    <property type="entry name" value="LEBERCILIN DOMAIN-CONTAINING PROTEIN"/>
    <property type="match status" value="1"/>
</dbReference>
<accession>A0A8S1FFG9</accession>
<dbReference type="PANTHER" id="PTHR31027">
    <property type="entry name" value="NUCLEAR SEGREGATION PROTEIN BFR1"/>
    <property type="match status" value="1"/>
</dbReference>
<gene>
    <name evidence="3" type="ORF">CBOVIS_LOCUS11912</name>
</gene>
<feature type="region of interest" description="Disordered" evidence="2">
    <location>
        <begin position="290"/>
        <end position="334"/>
    </location>
</feature>
<organism evidence="3 4">
    <name type="scientific">Caenorhabditis bovis</name>
    <dbReference type="NCBI Taxonomy" id="2654633"/>
    <lineage>
        <taxon>Eukaryota</taxon>
        <taxon>Metazoa</taxon>
        <taxon>Ecdysozoa</taxon>
        <taxon>Nematoda</taxon>
        <taxon>Chromadorea</taxon>
        <taxon>Rhabditida</taxon>
        <taxon>Rhabditina</taxon>
        <taxon>Rhabditomorpha</taxon>
        <taxon>Rhabditoidea</taxon>
        <taxon>Rhabditidae</taxon>
        <taxon>Peloderinae</taxon>
        <taxon>Caenorhabditis</taxon>
    </lineage>
</organism>
<keyword evidence="4" id="KW-1185">Reference proteome</keyword>
<dbReference type="OrthoDB" id="5820935at2759"/>
<name>A0A8S1FFG9_9PELO</name>
<evidence type="ECO:0000313" key="4">
    <source>
        <dbReference type="Proteomes" id="UP000494206"/>
    </source>
</evidence>
<feature type="region of interest" description="Disordered" evidence="2">
    <location>
        <begin position="1"/>
        <end position="29"/>
    </location>
</feature>
<keyword evidence="1" id="KW-0175">Coiled coil</keyword>
<dbReference type="AlphaFoldDB" id="A0A8S1FFG9"/>
<protein>
    <submittedName>
        <fullName evidence="3">Uncharacterized protein</fullName>
    </submittedName>
</protein>
<dbReference type="GO" id="GO:0042175">
    <property type="term" value="C:nuclear outer membrane-endoplasmic reticulum membrane network"/>
    <property type="evidence" value="ECO:0007669"/>
    <property type="project" value="TreeGrafter"/>
</dbReference>
<dbReference type="GO" id="GO:0005783">
    <property type="term" value="C:endoplasmic reticulum"/>
    <property type="evidence" value="ECO:0007669"/>
    <property type="project" value="TreeGrafter"/>
</dbReference>
<proteinExistence type="predicted"/>
<comment type="caution">
    <text evidence="3">The sequence shown here is derived from an EMBL/GenBank/DDBJ whole genome shotgun (WGS) entry which is preliminary data.</text>
</comment>
<dbReference type="InterPro" id="IPR039604">
    <property type="entry name" value="Bfr1"/>
</dbReference>
<feature type="compositionally biased region" description="Polar residues" evidence="2">
    <location>
        <begin position="316"/>
        <end position="328"/>
    </location>
</feature>
<dbReference type="GO" id="GO:0008298">
    <property type="term" value="P:intracellular mRNA localization"/>
    <property type="evidence" value="ECO:0007669"/>
    <property type="project" value="TreeGrafter"/>
</dbReference>
<sequence length="433" mass="50367">MHEGVKRCEGLEVIKEEDEKSKPIPPDRQRFEEDLKQIHTQINSIKAEIRQKCQKCTAENPKRNELNQERLLLKSESANLKEIEDQIKEELSLNRRRIVNIEGDCVFRRKKDVQRQLDMLKNRYENGNLSIRDEEAIVSKMNVLKRNKAKLESLEEANAAQKKIEAKLNDVKEKKRIIFKKMADFRFENERYRLHRKKLENEIQELSMQVKNLQEARRCLIDSYEKDRADYKSWKFQAGTGVPMSFPSARKTKVFIDDEELEPFYEQKRDCKRLLRYLENLKAMCAPEELVDSGKESESASISDDDSADELPPNFASLNISNKPTTKTRNLKKGSHPISHNIDIFNLLVAVDVDVPKTFSEVPDVIKQVKEKLEYYDGQTNEIDWFNDLGFELGTISRSTSNMTDSFYNESMSDVASVSSARRPASSLRDNVM</sequence>